<dbReference type="InterPro" id="IPR011333">
    <property type="entry name" value="SKP1/BTB/POZ_sf"/>
</dbReference>
<name>A0A835YCJ0_9CHLO</name>
<dbReference type="CDD" id="cd18186">
    <property type="entry name" value="BTB_POZ_ZBTB_KLHL-like"/>
    <property type="match status" value="1"/>
</dbReference>
<dbReference type="OrthoDB" id="6359816at2759"/>
<dbReference type="Proteomes" id="UP000612055">
    <property type="component" value="Unassembled WGS sequence"/>
</dbReference>
<feature type="domain" description="BTB" evidence="5">
    <location>
        <begin position="418"/>
        <end position="485"/>
    </location>
</feature>
<evidence type="ECO:0000313" key="7">
    <source>
        <dbReference type="Proteomes" id="UP000612055"/>
    </source>
</evidence>
<dbReference type="AlphaFoldDB" id="A0A835YCJ0"/>
<dbReference type="PROSITE" id="PS50097">
    <property type="entry name" value="BTB"/>
    <property type="match status" value="1"/>
</dbReference>
<keyword evidence="7" id="KW-1185">Reference proteome</keyword>
<dbReference type="Gene3D" id="3.30.710.10">
    <property type="entry name" value="Potassium Channel Kv1.1, Chain A"/>
    <property type="match status" value="1"/>
</dbReference>
<organism evidence="6 7">
    <name type="scientific">Edaphochlamys debaryana</name>
    <dbReference type="NCBI Taxonomy" id="47281"/>
    <lineage>
        <taxon>Eukaryota</taxon>
        <taxon>Viridiplantae</taxon>
        <taxon>Chlorophyta</taxon>
        <taxon>core chlorophytes</taxon>
        <taxon>Chlorophyceae</taxon>
        <taxon>CS clade</taxon>
        <taxon>Chlamydomonadales</taxon>
        <taxon>Chlamydomonadales incertae sedis</taxon>
        <taxon>Edaphochlamys</taxon>
    </lineage>
</organism>
<dbReference type="SUPFAM" id="SSF63829">
    <property type="entry name" value="Calcium-dependent phosphotriesterase"/>
    <property type="match status" value="1"/>
</dbReference>
<reference evidence="6" key="1">
    <citation type="journal article" date="2020" name="bioRxiv">
        <title>Comparative genomics of Chlamydomonas.</title>
        <authorList>
            <person name="Craig R.J."/>
            <person name="Hasan A.R."/>
            <person name="Ness R.W."/>
            <person name="Keightley P.D."/>
        </authorList>
    </citation>
    <scope>NUCLEOTIDE SEQUENCE</scope>
    <source>
        <strain evidence="6">CCAP 11/70</strain>
    </source>
</reference>
<comment type="pathway">
    <text evidence="1">Protein modification; protein ubiquitination.</text>
</comment>
<dbReference type="GO" id="GO:0000151">
    <property type="term" value="C:ubiquitin ligase complex"/>
    <property type="evidence" value="ECO:0007669"/>
    <property type="project" value="TreeGrafter"/>
</dbReference>
<dbReference type="InterPro" id="IPR044515">
    <property type="entry name" value="ABTB1"/>
</dbReference>
<sequence length="591" mass="61224">MQVLSCRYSLAGQIAGVLTRLRPDVSLADGDEPEAETLACTFSAGWFPVIGVDGHSGLSLGPPLSLHEVVQAPGRDATDARPLDDRDVRFPTFDSFTASAWACVGHSVARLTGEHGDTLETVVGDPDEQGVGDGLGTEARLINPCFLCSDGKGSLYCRTGEGGRCVARLQLPASWRSCAPTEPPTPDPSSAASRPVPAASSPAAASASAAPPCAAAAAAAAQAHAGVPTDRVRVTTLRFHAPSEIWGMALAPPTGPDGGDALIVATGTALYRLPLHPTGSAAAGAQLLAGQEGARGRVDGQGGEARFTQLCGLAVDEAGALYAADWWGPTSAVRRVRTDGAVTTVAEGMEGGFARPVILSNGYLALCGLLEPVMLVLDLGLKPTPLLPPAAPVPAGPPRRTLHADMGALLDAQPDGTADLTLVVGGRRFAVHRAILIARCDYFRQRLEGGFADGAAAELSLPDADPAAFELLLRFIYTGSAPIPPALAPAVAELADRLLLPELCLDAQAAVLSGVSADSVVDLMLWAERRGPAFKGLLPDLKSWYVDHHEQVAEAAEDSLARLSESPALAVELVRRLSRRALGRDGSQRKA</sequence>
<feature type="region of interest" description="Disordered" evidence="4">
    <location>
        <begin position="177"/>
        <end position="204"/>
    </location>
</feature>
<evidence type="ECO:0000313" key="6">
    <source>
        <dbReference type="EMBL" id="KAG2500400.1"/>
    </source>
</evidence>
<comment type="caution">
    <text evidence="6">The sequence shown here is derived from an EMBL/GenBank/DDBJ whole genome shotgun (WGS) entry which is preliminary data.</text>
</comment>
<dbReference type="InterPro" id="IPR000210">
    <property type="entry name" value="BTB/POZ_dom"/>
</dbReference>
<dbReference type="GO" id="GO:0005737">
    <property type="term" value="C:cytoplasm"/>
    <property type="evidence" value="ECO:0007669"/>
    <property type="project" value="TreeGrafter"/>
</dbReference>
<evidence type="ECO:0000259" key="5">
    <source>
        <dbReference type="PROSITE" id="PS50097"/>
    </source>
</evidence>
<accession>A0A835YCJ0</accession>
<dbReference type="SMART" id="SM00225">
    <property type="entry name" value="BTB"/>
    <property type="match status" value="1"/>
</dbReference>
<evidence type="ECO:0000256" key="2">
    <source>
        <dbReference type="ARBA" id="ARBA00022737"/>
    </source>
</evidence>
<evidence type="ECO:0000256" key="4">
    <source>
        <dbReference type="SAM" id="MobiDB-lite"/>
    </source>
</evidence>
<dbReference type="PANTHER" id="PTHR46231">
    <property type="entry name" value="ANKYRIN REPEAT AND BTB/POZ DOMAIN-CONTAINING PROTEIN 1"/>
    <property type="match status" value="1"/>
</dbReference>
<gene>
    <name evidence="6" type="ORF">HYH03_001971</name>
</gene>
<dbReference type="Pfam" id="PF00651">
    <property type="entry name" value="BTB"/>
    <property type="match status" value="1"/>
</dbReference>
<dbReference type="PANTHER" id="PTHR46231:SF1">
    <property type="entry name" value="ANKYRIN REPEAT AND BTB_POZ DOMAIN-CONTAINING PROTEIN 1"/>
    <property type="match status" value="1"/>
</dbReference>
<dbReference type="InterPro" id="IPR011042">
    <property type="entry name" value="6-blade_b-propeller_TolB-like"/>
</dbReference>
<dbReference type="SUPFAM" id="SSF54695">
    <property type="entry name" value="POZ domain"/>
    <property type="match status" value="1"/>
</dbReference>
<keyword evidence="2" id="KW-0677">Repeat</keyword>
<evidence type="ECO:0000256" key="1">
    <source>
        <dbReference type="ARBA" id="ARBA00004906"/>
    </source>
</evidence>
<keyword evidence="3" id="KW-0040">ANK repeat</keyword>
<evidence type="ECO:0000256" key="3">
    <source>
        <dbReference type="ARBA" id="ARBA00023043"/>
    </source>
</evidence>
<feature type="compositionally biased region" description="Low complexity" evidence="4">
    <location>
        <begin position="188"/>
        <end position="204"/>
    </location>
</feature>
<dbReference type="EMBL" id="JAEHOE010000004">
    <property type="protein sequence ID" value="KAG2500400.1"/>
    <property type="molecule type" value="Genomic_DNA"/>
</dbReference>
<proteinExistence type="predicted"/>
<dbReference type="Gene3D" id="2.120.10.30">
    <property type="entry name" value="TolB, C-terminal domain"/>
    <property type="match status" value="2"/>
</dbReference>
<protein>
    <recommendedName>
        <fullName evidence="5">BTB domain-containing protein</fullName>
    </recommendedName>
</protein>